<evidence type="ECO:0000256" key="1">
    <source>
        <dbReference type="SAM" id="Phobius"/>
    </source>
</evidence>
<gene>
    <name evidence="2" type="ORF">C5F50_10520</name>
</gene>
<evidence type="ECO:0000313" key="2">
    <source>
        <dbReference type="EMBL" id="QLH07453.1"/>
    </source>
</evidence>
<keyword evidence="1" id="KW-0472">Membrane</keyword>
<dbReference type="GeneID" id="56068551"/>
<proteinExistence type="predicted"/>
<dbReference type="EMBL" id="CP026995">
    <property type="protein sequence ID" value="QLH07453.1"/>
    <property type="molecule type" value="Genomic_DNA"/>
</dbReference>
<protein>
    <submittedName>
        <fullName evidence="2">Uncharacterized protein</fullName>
    </submittedName>
</protein>
<reference evidence="2 3" key="1">
    <citation type="submission" date="2018-02" db="EMBL/GenBank/DDBJ databases">
        <title>Complete genome of Nitrosopumilus ureaphilus PS0.</title>
        <authorList>
            <person name="Qin W."/>
            <person name="Zheng Y."/>
            <person name="Stahl D.A."/>
        </authorList>
    </citation>
    <scope>NUCLEOTIDE SEQUENCE [LARGE SCALE GENOMIC DNA]</scope>
    <source>
        <strain evidence="2 3">PS0</strain>
    </source>
</reference>
<dbReference type="AlphaFoldDB" id="A0A7D5M675"/>
<dbReference type="RefSeq" id="WP_179371334.1">
    <property type="nucleotide sequence ID" value="NZ_CP026995.1"/>
</dbReference>
<dbReference type="KEGG" id="nue:C5F50_10520"/>
<keyword evidence="3" id="KW-1185">Reference proteome</keyword>
<feature type="transmembrane region" description="Helical" evidence="1">
    <location>
        <begin position="7"/>
        <end position="26"/>
    </location>
</feature>
<evidence type="ECO:0000313" key="3">
    <source>
        <dbReference type="Proteomes" id="UP000509478"/>
    </source>
</evidence>
<keyword evidence="1" id="KW-1133">Transmembrane helix</keyword>
<organism evidence="2 3">
    <name type="scientific">Nitrosopumilus ureiphilus</name>
    <dbReference type="NCBI Taxonomy" id="1470067"/>
    <lineage>
        <taxon>Archaea</taxon>
        <taxon>Nitrososphaerota</taxon>
        <taxon>Nitrososphaeria</taxon>
        <taxon>Nitrosopumilales</taxon>
        <taxon>Nitrosopumilaceae</taxon>
        <taxon>Nitrosopumilus</taxon>
    </lineage>
</organism>
<sequence length="148" mass="16098">MKQETKYIGLVAIVAIFAIATISGSIDEADAKLVRDRHVVLDEPEPDVDLSLIQVTEPQKSSEVSVKSTKGYVPASADSDAITYRIVYRIQNDGTTDVKNILISVHSDTETVDAKLSGWLDIQHSTITVLVKAVDPALIDAKIMGYEV</sequence>
<accession>A0A7D5M675</accession>
<keyword evidence="1" id="KW-0812">Transmembrane</keyword>
<dbReference type="Proteomes" id="UP000509478">
    <property type="component" value="Chromosome"/>
</dbReference>
<name>A0A7D5M675_9ARCH</name>